<feature type="compositionally biased region" description="Basic and acidic residues" evidence="1">
    <location>
        <begin position="101"/>
        <end position="116"/>
    </location>
</feature>
<evidence type="ECO:0000313" key="2">
    <source>
        <dbReference type="EMBL" id="MTB93939.1"/>
    </source>
</evidence>
<comment type="caution">
    <text evidence="2">The sequence shown here is derived from an EMBL/GenBank/DDBJ whole genome shotgun (WGS) entry which is preliminary data.</text>
</comment>
<feature type="region of interest" description="Disordered" evidence="1">
    <location>
        <begin position="1"/>
        <end position="116"/>
    </location>
</feature>
<accession>A0A6I3J7G0</accession>
<dbReference type="AlphaFoldDB" id="A0A6I3J7G0"/>
<proteinExistence type="predicted"/>
<dbReference type="Proteomes" id="UP000433406">
    <property type="component" value="Unassembled WGS sequence"/>
</dbReference>
<sequence>MSDLPGEPPVDPDLAEPLRASNPNATGPQGAAGGMGVSSERVGHAGPGQTSTDGVRDNSVAEPGDETGNEADADDVPPEQSAGGPEANPDPVRPKAGYPSKDPRSADHPFDAKPDL</sequence>
<organism evidence="2 3">
    <name type="scientific">Nocardioides marmotae</name>
    <dbReference type="NCBI Taxonomy" id="2663857"/>
    <lineage>
        <taxon>Bacteria</taxon>
        <taxon>Bacillati</taxon>
        <taxon>Actinomycetota</taxon>
        <taxon>Actinomycetes</taxon>
        <taxon>Propionibacteriales</taxon>
        <taxon>Nocardioidaceae</taxon>
        <taxon>Nocardioides</taxon>
    </lineage>
</organism>
<evidence type="ECO:0000313" key="3">
    <source>
        <dbReference type="Proteomes" id="UP000433406"/>
    </source>
</evidence>
<dbReference type="RefSeq" id="WP_154613741.1">
    <property type="nucleotide sequence ID" value="NZ_CP053660.1"/>
</dbReference>
<dbReference type="EMBL" id="WLCI01000003">
    <property type="protein sequence ID" value="MTB93939.1"/>
    <property type="molecule type" value="Genomic_DNA"/>
</dbReference>
<feature type="compositionally biased region" description="Acidic residues" evidence="1">
    <location>
        <begin position="63"/>
        <end position="77"/>
    </location>
</feature>
<reference evidence="2 3" key="1">
    <citation type="submission" date="2019-10" db="EMBL/GenBank/DDBJ databases">
        <title>Nocardioides novel species isolated from the excrement of Marmot.</title>
        <authorList>
            <person name="Zhang G."/>
        </authorList>
    </citation>
    <scope>NUCLEOTIDE SEQUENCE [LARGE SCALE GENOMIC DNA]</scope>
    <source>
        <strain evidence="3">zg-579</strain>
    </source>
</reference>
<name>A0A6I3J7G0_9ACTN</name>
<protein>
    <submittedName>
        <fullName evidence="2">Uncharacterized protein</fullName>
    </submittedName>
</protein>
<feature type="compositionally biased region" description="Pro residues" evidence="1">
    <location>
        <begin position="1"/>
        <end position="11"/>
    </location>
</feature>
<gene>
    <name evidence="2" type="ORF">GGQ22_02485</name>
</gene>
<evidence type="ECO:0000256" key="1">
    <source>
        <dbReference type="SAM" id="MobiDB-lite"/>
    </source>
</evidence>
<keyword evidence="3" id="KW-1185">Reference proteome</keyword>